<evidence type="ECO:0000313" key="3">
    <source>
        <dbReference type="Proteomes" id="UP001165060"/>
    </source>
</evidence>
<evidence type="ECO:0000313" key="2">
    <source>
        <dbReference type="EMBL" id="GMI21972.1"/>
    </source>
</evidence>
<evidence type="ECO:0000256" key="1">
    <source>
        <dbReference type="SAM" id="MobiDB-lite"/>
    </source>
</evidence>
<dbReference type="SUPFAM" id="SSF48371">
    <property type="entry name" value="ARM repeat"/>
    <property type="match status" value="1"/>
</dbReference>
<dbReference type="Proteomes" id="UP001165060">
    <property type="component" value="Unassembled WGS sequence"/>
</dbReference>
<dbReference type="InterPro" id="IPR016024">
    <property type="entry name" value="ARM-type_fold"/>
</dbReference>
<keyword evidence="3" id="KW-1185">Reference proteome</keyword>
<reference evidence="2 3" key="1">
    <citation type="journal article" date="2023" name="Commun. Biol.">
        <title>Genome analysis of Parmales, the sister group of diatoms, reveals the evolutionary specialization of diatoms from phago-mixotrophs to photoautotrophs.</title>
        <authorList>
            <person name="Ban H."/>
            <person name="Sato S."/>
            <person name="Yoshikawa S."/>
            <person name="Yamada K."/>
            <person name="Nakamura Y."/>
            <person name="Ichinomiya M."/>
            <person name="Sato N."/>
            <person name="Blanc-Mathieu R."/>
            <person name="Endo H."/>
            <person name="Kuwata A."/>
            <person name="Ogata H."/>
        </authorList>
    </citation>
    <scope>NUCLEOTIDE SEQUENCE [LARGE SCALE GENOMIC DNA]</scope>
</reference>
<organism evidence="2 3">
    <name type="scientific">Tetraparma gracilis</name>
    <dbReference type="NCBI Taxonomy" id="2962635"/>
    <lineage>
        <taxon>Eukaryota</taxon>
        <taxon>Sar</taxon>
        <taxon>Stramenopiles</taxon>
        <taxon>Ochrophyta</taxon>
        <taxon>Bolidophyceae</taxon>
        <taxon>Parmales</taxon>
        <taxon>Triparmaceae</taxon>
        <taxon>Tetraparma</taxon>
    </lineage>
</organism>
<protein>
    <submittedName>
        <fullName evidence="2">Uncharacterized protein</fullName>
    </submittedName>
</protein>
<sequence>MVARRLGETTVSPDRVVLNFCHNLFQLLKEPAADTFGKTPSLVEKMFDVAGGKKTVTSYGHHEDEENIQEGISCISTLCALGSPEIAQIVSTHEKMPNIIKPCNRALTDPRMDRRTWASILLQVVMTSSQPPHIPVPFIEFVADMEADFIGQIVRSLTNFKGSTYERIRLTCLLSACVKYCNQKQMLVVLSAITPLASPKVPGYDVSVGYNCSMTIFQVVFRALNELGTILPEVRANLICGPICAVLRVDPAANSTLAQLEKSAIKRVQSVKALQAELEGHPEKQKEVDPFDEMGKLVQLIPLLKVRAEHERKVAANADKMAARLIYELEMEAEHEEKIKAKKSMKRANKKNKKAAEKTRKEEREREPADWRTAFQRYEHSGRSLKETVDELHFKVFGAEFPPPPGATLNFTLEMLEGELGYFGWGGTVTERINRVVERINMVKLRVGF</sequence>
<feature type="compositionally biased region" description="Basic and acidic residues" evidence="1">
    <location>
        <begin position="354"/>
        <end position="368"/>
    </location>
</feature>
<feature type="compositionally biased region" description="Basic residues" evidence="1">
    <location>
        <begin position="342"/>
        <end position="353"/>
    </location>
</feature>
<comment type="caution">
    <text evidence="2">The sequence shown here is derived from an EMBL/GenBank/DDBJ whole genome shotgun (WGS) entry which is preliminary data.</text>
</comment>
<gene>
    <name evidence="2" type="ORF">TeGR_g10723</name>
</gene>
<name>A0ABQ6M9C1_9STRA</name>
<proteinExistence type="predicted"/>
<accession>A0ABQ6M9C1</accession>
<dbReference type="EMBL" id="BRYB01003867">
    <property type="protein sequence ID" value="GMI21972.1"/>
    <property type="molecule type" value="Genomic_DNA"/>
</dbReference>
<feature type="region of interest" description="Disordered" evidence="1">
    <location>
        <begin position="342"/>
        <end position="368"/>
    </location>
</feature>